<proteinExistence type="predicted"/>
<feature type="region of interest" description="Disordered" evidence="1">
    <location>
        <begin position="134"/>
        <end position="153"/>
    </location>
</feature>
<evidence type="ECO:0000313" key="2">
    <source>
        <dbReference type="EMBL" id="CAH0044520.1"/>
    </source>
</evidence>
<dbReference type="Proteomes" id="UP000775872">
    <property type="component" value="Unassembled WGS sequence"/>
</dbReference>
<evidence type="ECO:0000313" key="3">
    <source>
        <dbReference type="Proteomes" id="UP000775872"/>
    </source>
</evidence>
<dbReference type="AlphaFoldDB" id="A0A9N9YY18"/>
<gene>
    <name evidence="2" type="ORF">CSOL1703_00010256</name>
</gene>
<dbReference type="OrthoDB" id="5121533at2759"/>
<keyword evidence="3" id="KW-1185">Reference proteome</keyword>
<organism evidence="2 3">
    <name type="scientific">Clonostachys solani</name>
    <dbReference type="NCBI Taxonomy" id="160281"/>
    <lineage>
        <taxon>Eukaryota</taxon>
        <taxon>Fungi</taxon>
        <taxon>Dikarya</taxon>
        <taxon>Ascomycota</taxon>
        <taxon>Pezizomycotina</taxon>
        <taxon>Sordariomycetes</taxon>
        <taxon>Hypocreomycetidae</taxon>
        <taxon>Hypocreales</taxon>
        <taxon>Bionectriaceae</taxon>
        <taxon>Clonostachys</taxon>
    </lineage>
</organism>
<name>A0A9N9YY18_9HYPO</name>
<evidence type="ECO:0000256" key="1">
    <source>
        <dbReference type="SAM" id="MobiDB-lite"/>
    </source>
</evidence>
<dbReference type="EMBL" id="CABFOC020000007">
    <property type="protein sequence ID" value="CAH0044520.1"/>
    <property type="molecule type" value="Genomic_DNA"/>
</dbReference>
<accession>A0A9N9YY18</accession>
<comment type="caution">
    <text evidence="2">The sequence shown here is derived from an EMBL/GenBank/DDBJ whole genome shotgun (WGS) entry which is preliminary data.</text>
</comment>
<protein>
    <submittedName>
        <fullName evidence="2">Uncharacterized protein</fullName>
    </submittedName>
</protein>
<sequence>MSVPLFRVFVVERRPIAPDVSRSNGQNTPRNLEDFSYVDSQNTLRDLGGVSTPRNFSEALFLDEQGTPKGSDNFMDLDYDEEIIGIFYYIHRTSLGRHDGIYPVGEDFQFQEKQPNHGTTHCHLKENYLPGVELEHPKPANKQQDETKQRGIPEKTIEYRTAHICHITEYAIGQFISHISSVVSRKKENGALGNSAEDFKNLAKEILEVDNPSQMFSYKREHFHLDKGE</sequence>
<reference evidence="2" key="1">
    <citation type="submission" date="2021-10" db="EMBL/GenBank/DDBJ databases">
        <authorList>
            <person name="Piombo E."/>
        </authorList>
    </citation>
    <scope>NUCLEOTIDE SEQUENCE</scope>
</reference>